<dbReference type="Pfam" id="PF08263">
    <property type="entry name" value="LRRNT_2"/>
    <property type="match status" value="1"/>
</dbReference>
<dbReference type="Gene3D" id="3.80.10.10">
    <property type="entry name" value="Ribonuclease Inhibitor"/>
    <property type="match status" value="3"/>
</dbReference>
<dbReference type="SUPFAM" id="SSF52047">
    <property type="entry name" value="RNI-like"/>
    <property type="match status" value="1"/>
</dbReference>
<comment type="subcellular location">
    <subcellularLocation>
        <location evidence="1">Cell membrane</location>
        <topology evidence="1">Single-pass type I membrane protein</topology>
    </subcellularLocation>
</comment>
<keyword evidence="16" id="KW-1185">Reference proteome</keyword>
<proteinExistence type="inferred from homology"/>
<dbReference type="PANTHER" id="PTHR48061">
    <property type="entry name" value="LEUCINE-RICH REPEAT RECEPTOR PROTEIN KINASE EMS1-LIKE-RELATED"/>
    <property type="match status" value="1"/>
</dbReference>
<evidence type="ECO:0000313" key="16">
    <source>
        <dbReference type="Proteomes" id="UP000289340"/>
    </source>
</evidence>
<evidence type="ECO:0000256" key="4">
    <source>
        <dbReference type="ARBA" id="ARBA00022614"/>
    </source>
</evidence>
<dbReference type="PANTHER" id="PTHR48061:SF50">
    <property type="entry name" value="LEUCINE-RICH REPEAT-CONTAINING N-TERMINAL PLANT-TYPE DOMAIN-CONTAINING PROTEIN"/>
    <property type="match status" value="1"/>
</dbReference>
<dbReference type="InterPro" id="IPR046956">
    <property type="entry name" value="RLP23-like"/>
</dbReference>
<dbReference type="SUPFAM" id="SSF52058">
    <property type="entry name" value="L domain-like"/>
    <property type="match status" value="1"/>
</dbReference>
<feature type="domain" description="Leucine-rich repeat-containing N-terminal plant-type" evidence="14">
    <location>
        <begin position="35"/>
        <end position="73"/>
    </location>
</feature>
<keyword evidence="6 13" id="KW-0732">Signal</keyword>
<dbReference type="Pfam" id="PF13855">
    <property type="entry name" value="LRR_8"/>
    <property type="match status" value="2"/>
</dbReference>
<dbReference type="InterPro" id="IPR001611">
    <property type="entry name" value="Leu-rich_rpt"/>
</dbReference>
<comment type="similarity">
    <text evidence="2">Belongs to the RLP family.</text>
</comment>
<dbReference type="SMART" id="SM00369">
    <property type="entry name" value="LRR_TYP"/>
    <property type="match status" value="9"/>
</dbReference>
<evidence type="ECO:0000256" key="6">
    <source>
        <dbReference type="ARBA" id="ARBA00022729"/>
    </source>
</evidence>
<dbReference type="SMART" id="SM00365">
    <property type="entry name" value="LRR_SD22"/>
    <property type="match status" value="3"/>
</dbReference>
<organism evidence="15 16">
    <name type="scientific">Glycine soja</name>
    <name type="common">Wild soybean</name>
    <dbReference type="NCBI Taxonomy" id="3848"/>
    <lineage>
        <taxon>Eukaryota</taxon>
        <taxon>Viridiplantae</taxon>
        <taxon>Streptophyta</taxon>
        <taxon>Embryophyta</taxon>
        <taxon>Tracheophyta</taxon>
        <taxon>Spermatophyta</taxon>
        <taxon>Magnoliopsida</taxon>
        <taxon>eudicotyledons</taxon>
        <taxon>Gunneridae</taxon>
        <taxon>Pentapetalae</taxon>
        <taxon>rosids</taxon>
        <taxon>fabids</taxon>
        <taxon>Fabales</taxon>
        <taxon>Fabaceae</taxon>
        <taxon>Papilionoideae</taxon>
        <taxon>50 kb inversion clade</taxon>
        <taxon>NPAAA clade</taxon>
        <taxon>indigoferoid/millettioid clade</taxon>
        <taxon>Phaseoleae</taxon>
        <taxon>Glycine</taxon>
        <taxon>Glycine subgen. Soja</taxon>
    </lineage>
</organism>
<keyword evidence="9 12" id="KW-0472">Membrane</keyword>
<dbReference type="InterPro" id="IPR032675">
    <property type="entry name" value="LRR_dom_sf"/>
</dbReference>
<gene>
    <name evidence="15" type="ORF">D0Y65_037688</name>
</gene>
<evidence type="ECO:0000256" key="8">
    <source>
        <dbReference type="ARBA" id="ARBA00022989"/>
    </source>
</evidence>
<accession>A0A445H1F6</accession>
<keyword evidence="3" id="KW-1003">Cell membrane</keyword>
<dbReference type="InterPro" id="IPR003591">
    <property type="entry name" value="Leu-rich_rpt_typical-subtyp"/>
</dbReference>
<dbReference type="GO" id="GO:0005886">
    <property type="term" value="C:plasma membrane"/>
    <property type="evidence" value="ECO:0007669"/>
    <property type="project" value="UniProtKB-SubCell"/>
</dbReference>
<dbReference type="Pfam" id="PF00560">
    <property type="entry name" value="LRR_1"/>
    <property type="match status" value="7"/>
</dbReference>
<evidence type="ECO:0000256" key="3">
    <source>
        <dbReference type="ARBA" id="ARBA00022475"/>
    </source>
</evidence>
<evidence type="ECO:0000256" key="11">
    <source>
        <dbReference type="ARBA" id="ARBA00023180"/>
    </source>
</evidence>
<evidence type="ECO:0000259" key="14">
    <source>
        <dbReference type="Pfam" id="PF08263"/>
    </source>
</evidence>
<keyword evidence="10 15" id="KW-0675">Receptor</keyword>
<dbReference type="FunFam" id="3.80.10.10:FF:000041">
    <property type="entry name" value="LRR receptor-like serine/threonine-protein kinase ERECTA"/>
    <property type="match status" value="1"/>
</dbReference>
<evidence type="ECO:0000313" key="15">
    <source>
        <dbReference type="EMBL" id="RZB67445.1"/>
    </source>
</evidence>
<evidence type="ECO:0000256" key="13">
    <source>
        <dbReference type="SAM" id="SignalP"/>
    </source>
</evidence>
<name>A0A445H1F6_GLYSO</name>
<keyword evidence="4" id="KW-0433">Leucine-rich repeat</keyword>
<sequence length="875" mass="97694">MNINNNNLCWLLLPYFIFLLLSLPPSSSSFCNHLDSSALLLFKNSLNTYHFPSKTESWKNGTDCCEWDGVTCDNISGHVIGLDLSWSNLQGQLHPNSTIFSLRHLQQLNLAQNYFFGSSMCSEFGDLVNLMHLNLSYSGITGHIPSTISHLSKLLSLDLRGYDLIVSDPNYPRMRVDPYTWNKLIQNATNLRELYLDQVDMSSIGESSLSLLTNLSSSLISLSLSATELHGNFPTDILCLPNLPQLLLYENEKLRGELPKSNWTAPLSYLALAYTAFSGNIPDSIGHLKSLKSLALQSCNFEGLIPSSLFNLTQLSDLDLSFNKLVGPIPSKINKLSKLQFLYLTNNKLNATIPNSIFELPNLSGLSLASTDLSGHLDFHLFSKIKYLGILDLSDNSLLSINFDSTVDYILPNLQSLNLSSCNINSFPKFLAPLQNLLQLDLSHNNIRGSIPQWFQEKLLHSWNYTTTLIDLSFNKLQGDLPIPPNGIRYFLVSNNELTGNIPSAMCNASNLQILNLAHNNLTGQIPQCLGTFPYLSALDLQMNNLYGNIPWNFSKGNAFETIKLNGNQLDGPLPRSLAHCTNLEVLDLADNNIEDTFPHWLESLQELQVLSLRSNKFHGVITCFGAKHPFPRLRIFDVSNNNFSGSLPASYIKNFQGMVSVNDNQTGLKYMGNQNFYKDSLVVVMKGQYMELERILTIFTTIDLSNNMFEGELPKVIGELHSLKGLNLSHNAITGTIPRSFGNLRNLEWLDLSWNQLKGEIPLALINLNFLAVLNLSQNQFEGIIPKGRQFNTFGNDSYGGNSMLCGFPLSKSCNKDEDWPPHSTFHHEESGFGWKAVAVGYACGLLFGMLLGYNVFMTGKPQWLARLVEGVLN</sequence>
<dbReference type="EMBL" id="QZWG01000014">
    <property type="protein sequence ID" value="RZB67445.1"/>
    <property type="molecule type" value="Genomic_DNA"/>
</dbReference>
<protein>
    <submittedName>
        <fullName evidence="15">Receptor-like protein 9DC3</fullName>
    </submittedName>
</protein>
<evidence type="ECO:0000256" key="7">
    <source>
        <dbReference type="ARBA" id="ARBA00022737"/>
    </source>
</evidence>
<feature type="chain" id="PRO_5019577229" evidence="13">
    <location>
        <begin position="30"/>
        <end position="875"/>
    </location>
</feature>
<dbReference type="InterPro" id="IPR013210">
    <property type="entry name" value="LRR_N_plant-typ"/>
</dbReference>
<evidence type="ECO:0000256" key="12">
    <source>
        <dbReference type="SAM" id="Phobius"/>
    </source>
</evidence>
<evidence type="ECO:0000256" key="2">
    <source>
        <dbReference type="ARBA" id="ARBA00009592"/>
    </source>
</evidence>
<evidence type="ECO:0000256" key="9">
    <source>
        <dbReference type="ARBA" id="ARBA00023136"/>
    </source>
</evidence>
<evidence type="ECO:0000256" key="10">
    <source>
        <dbReference type="ARBA" id="ARBA00023170"/>
    </source>
</evidence>
<dbReference type="FunFam" id="3.80.10.10:FF:000213">
    <property type="entry name" value="Tyrosine-sulfated glycopeptide receptor 1"/>
    <property type="match status" value="1"/>
</dbReference>
<evidence type="ECO:0000256" key="1">
    <source>
        <dbReference type="ARBA" id="ARBA00004251"/>
    </source>
</evidence>
<dbReference type="FunFam" id="3.80.10.10:FF:000095">
    <property type="entry name" value="LRR receptor-like serine/threonine-protein kinase GSO1"/>
    <property type="match status" value="1"/>
</dbReference>
<comment type="caution">
    <text evidence="15">The sequence shown here is derived from an EMBL/GenBank/DDBJ whole genome shotgun (WGS) entry which is preliminary data.</text>
</comment>
<keyword evidence="11" id="KW-0325">Glycoprotein</keyword>
<keyword evidence="8 12" id="KW-1133">Transmembrane helix</keyword>
<feature type="signal peptide" evidence="13">
    <location>
        <begin position="1"/>
        <end position="29"/>
    </location>
</feature>
<keyword evidence="7" id="KW-0677">Repeat</keyword>
<evidence type="ECO:0000256" key="5">
    <source>
        <dbReference type="ARBA" id="ARBA00022692"/>
    </source>
</evidence>
<reference evidence="15 16" key="1">
    <citation type="submission" date="2018-09" db="EMBL/GenBank/DDBJ databases">
        <title>A high-quality reference genome of wild soybean provides a powerful tool to mine soybean genomes.</title>
        <authorList>
            <person name="Xie M."/>
            <person name="Chung C.Y.L."/>
            <person name="Li M.-W."/>
            <person name="Wong F.-L."/>
            <person name="Chan T.-F."/>
            <person name="Lam H.-M."/>
        </authorList>
    </citation>
    <scope>NUCLEOTIDE SEQUENCE [LARGE SCALE GENOMIC DNA]</scope>
    <source>
        <strain evidence="16">cv. W05</strain>
        <tissue evidence="15">Hypocotyl of etiolated seedlings</tissue>
    </source>
</reference>
<keyword evidence="5 12" id="KW-0812">Transmembrane</keyword>
<feature type="transmembrane region" description="Helical" evidence="12">
    <location>
        <begin position="834"/>
        <end position="858"/>
    </location>
</feature>
<dbReference type="Proteomes" id="UP000289340">
    <property type="component" value="Chromosome 14"/>
</dbReference>
<dbReference type="AlphaFoldDB" id="A0A445H1F6"/>